<name>D4ZD94_SHEVD</name>
<keyword evidence="1" id="KW-1133">Transmembrane helix</keyword>
<feature type="transmembrane region" description="Helical" evidence="1">
    <location>
        <begin position="6"/>
        <end position="34"/>
    </location>
</feature>
<keyword evidence="1" id="KW-0812">Transmembrane</keyword>
<protein>
    <submittedName>
        <fullName evidence="2">Uncharacterized protein</fullName>
    </submittedName>
</protein>
<accession>D4ZD94</accession>
<dbReference type="Proteomes" id="UP000002350">
    <property type="component" value="Chromosome"/>
</dbReference>
<evidence type="ECO:0000256" key="1">
    <source>
        <dbReference type="SAM" id="Phobius"/>
    </source>
</evidence>
<gene>
    <name evidence="2" type="ordered locus">SVI_0045</name>
</gene>
<dbReference type="STRING" id="637905.SVI_0045"/>
<keyword evidence="1" id="KW-0472">Membrane</keyword>
<sequence length="46" mass="5047">MTGLALFIELALLCYSYCFYASSFIITASLTPALKPKSYNSCKKSS</sequence>
<dbReference type="KEGG" id="svo:SVI_0045"/>
<organism evidence="2 3">
    <name type="scientific">Shewanella violacea (strain JCM 10179 / CIP 106290 / LMG 19151 / DSS12)</name>
    <dbReference type="NCBI Taxonomy" id="637905"/>
    <lineage>
        <taxon>Bacteria</taxon>
        <taxon>Pseudomonadati</taxon>
        <taxon>Pseudomonadota</taxon>
        <taxon>Gammaproteobacteria</taxon>
        <taxon>Alteromonadales</taxon>
        <taxon>Shewanellaceae</taxon>
        <taxon>Shewanella</taxon>
    </lineage>
</organism>
<reference evidence="3" key="1">
    <citation type="journal article" date="2010" name="Mol. Biosyst.">
        <title>Complete genome sequence and comparative analysis of Shewanella violacea, a psychrophilic and piezophilic bacterium from deep sea floor sediments.</title>
        <authorList>
            <person name="Aono E."/>
            <person name="Baba T."/>
            <person name="Ara T."/>
            <person name="Nishi T."/>
            <person name="Nakamichi T."/>
            <person name="Inamoto E."/>
            <person name="Toyonaga H."/>
            <person name="Hasegawa M."/>
            <person name="Takai Y."/>
            <person name="Okumura Y."/>
            <person name="Baba M."/>
            <person name="Tomita M."/>
            <person name="Kato C."/>
            <person name="Oshima T."/>
            <person name="Nakasone K."/>
            <person name="Mori H."/>
        </authorList>
    </citation>
    <scope>NUCLEOTIDE SEQUENCE [LARGE SCALE GENOMIC DNA]</scope>
    <source>
        <strain evidence="3">JCM 10179 / CIP 106290 / LMG 19151 / DSS12</strain>
    </source>
</reference>
<evidence type="ECO:0000313" key="2">
    <source>
        <dbReference type="EMBL" id="BAJ00016.1"/>
    </source>
</evidence>
<dbReference type="EMBL" id="AP011177">
    <property type="protein sequence ID" value="BAJ00016.1"/>
    <property type="molecule type" value="Genomic_DNA"/>
</dbReference>
<evidence type="ECO:0000313" key="3">
    <source>
        <dbReference type="Proteomes" id="UP000002350"/>
    </source>
</evidence>
<proteinExistence type="predicted"/>
<dbReference type="HOGENOM" id="CLU_3188963_0_0_6"/>
<keyword evidence="3" id="KW-1185">Reference proteome</keyword>
<dbReference type="AlphaFoldDB" id="D4ZD94"/>